<comment type="subcellular location">
    <subcellularLocation>
        <location evidence="9">Cytoplasm</location>
    </subcellularLocation>
</comment>
<dbReference type="NCBIfam" id="TIGR01733">
    <property type="entry name" value="AA-adenyl-dom"/>
    <property type="match status" value="1"/>
</dbReference>
<evidence type="ECO:0000259" key="11">
    <source>
        <dbReference type="Pfam" id="PF00501"/>
    </source>
</evidence>
<feature type="domain" description="AMP-dependent synthetase/ligase" evidence="11">
    <location>
        <begin position="17"/>
        <end position="375"/>
    </location>
</feature>
<keyword evidence="4 9" id="KW-0436">Ligase</keyword>
<comment type="pathway">
    <text evidence="9">Cell wall biogenesis; lipoteichoic acid biosynthesis.</text>
</comment>
<dbReference type="eggNOG" id="COG1020">
    <property type="taxonomic scope" value="Bacteria"/>
</dbReference>
<dbReference type="GO" id="GO:0070395">
    <property type="term" value="P:lipoteichoic acid biosynthetic process"/>
    <property type="evidence" value="ECO:0007669"/>
    <property type="project" value="UniProtKB-UniRule"/>
</dbReference>
<evidence type="ECO:0000256" key="2">
    <source>
        <dbReference type="ARBA" id="ARBA00022490"/>
    </source>
</evidence>
<sequence length="527" mass="59304">MNKYMINIVECVKKYSQSDRLAVVCKGEKLSYKELDEKSDILANYMINNKIDDRPVAIYANKDIYILVCMIAALKTGNAYVPMDISFPEQRVSDVVEAVEPRVIFDFSDGEYFYEDSKQLEKYSGIKIINRQDLVGILDSDDDKLKCPVDRQRWVDGDDNSYILFTSGSTGKPKGVQISTYNLDSFVEWMSPILGIDGQEIVVMDQPAYSFDLSVSQLYPGICNGATLYSLPKDLISDFKGLLEEMKKSNMEVWVSTPSFAGMCLASDEFNEDLLPKLRKMLFIGEVLPVETARKLKERLPKAEVINGYGPTEATVGISHVVINEDHLNSGLPLPVGVPMPNCQIKIVDEEGKPLDKGQKGEIVIVGPSVSKGYFKNVEKTREAFYYDGDNSEDIDLSRRAYRTGDLGMILDDGNIKYAGRKDFQIKLNGYRIEIEDIENNLRKLSNISNAVVLPVYKNEKIAFLKGVVSLKVKNDLGNMKNSIAIKKELGQFLPEYMIPRSIVVMDQLPMNTNGKIDRKKIAEEVL</sequence>
<evidence type="ECO:0000256" key="10">
    <source>
        <dbReference type="SAM" id="Coils"/>
    </source>
</evidence>
<dbReference type="EC" id="6.2.1.54" evidence="9"/>
<feature type="coiled-coil region" evidence="10">
    <location>
        <begin position="421"/>
        <end position="448"/>
    </location>
</feature>
<dbReference type="PROSITE" id="PS00455">
    <property type="entry name" value="AMP_BINDING"/>
    <property type="match status" value="1"/>
</dbReference>
<accession>A0A135YXP2</accession>
<organism evidence="13 15">
    <name type="scientific">Peptostreptococcus anaerobius</name>
    <dbReference type="NCBI Taxonomy" id="1261"/>
    <lineage>
        <taxon>Bacteria</taxon>
        <taxon>Bacillati</taxon>
        <taxon>Bacillota</taxon>
        <taxon>Clostridia</taxon>
        <taxon>Peptostreptococcales</taxon>
        <taxon>Peptostreptococcaceae</taxon>
        <taxon>Peptostreptococcus</taxon>
    </lineage>
</organism>
<comment type="catalytic activity">
    <reaction evidence="9">
        <text>holo-[D-alanyl-carrier protein] + D-alanine + ATP = D-alanyl-[D-alanyl-carrier protein] + AMP + diphosphate</text>
        <dbReference type="Rhea" id="RHEA:55132"/>
        <dbReference type="Rhea" id="RHEA-COMP:14102"/>
        <dbReference type="Rhea" id="RHEA-COMP:14103"/>
        <dbReference type="ChEBI" id="CHEBI:30616"/>
        <dbReference type="ChEBI" id="CHEBI:33019"/>
        <dbReference type="ChEBI" id="CHEBI:57416"/>
        <dbReference type="ChEBI" id="CHEBI:64479"/>
        <dbReference type="ChEBI" id="CHEBI:138620"/>
        <dbReference type="ChEBI" id="CHEBI:456215"/>
        <dbReference type="EC" id="6.2.1.54"/>
    </reaction>
</comment>
<feature type="binding site" evidence="9">
    <location>
        <position position="516"/>
    </location>
    <ligand>
        <name>D-alanine</name>
        <dbReference type="ChEBI" id="CHEBI:57416"/>
    </ligand>
</feature>
<dbReference type="RefSeq" id="WP_002843986.1">
    <property type="nucleotide sequence ID" value="NZ_CP096607.1"/>
</dbReference>
<evidence type="ECO:0000259" key="12">
    <source>
        <dbReference type="Pfam" id="PF13193"/>
    </source>
</evidence>
<evidence type="ECO:0000256" key="7">
    <source>
        <dbReference type="ARBA" id="ARBA00054605"/>
    </source>
</evidence>
<dbReference type="Proteomes" id="UP000255101">
    <property type="component" value="Unassembled WGS sequence"/>
</dbReference>
<dbReference type="InterPro" id="IPR045851">
    <property type="entry name" value="AMP-bd_C_sf"/>
</dbReference>
<comment type="caution">
    <text evidence="9">Lacks conserved residue(s) required for the propagation of feature annotation.</text>
</comment>
<feature type="binding site" evidence="9">
    <location>
        <position position="516"/>
    </location>
    <ligand>
        <name>ATP</name>
        <dbReference type="ChEBI" id="CHEBI:30616"/>
    </ligand>
</feature>
<keyword evidence="2 9" id="KW-0963">Cytoplasm</keyword>
<dbReference type="UniPathway" id="UPA00556"/>
<evidence type="ECO:0000256" key="5">
    <source>
        <dbReference type="ARBA" id="ARBA00022741"/>
    </source>
</evidence>
<dbReference type="InterPro" id="IPR025110">
    <property type="entry name" value="AMP-bd_C"/>
</dbReference>
<protein>
    <recommendedName>
        <fullName evidence="9">D-alanine--D-alanyl carrier protein ligase</fullName>
        <shortName evidence="9">DCL</shortName>
        <ecNumber evidence="9">6.2.1.54</ecNumber>
    </recommendedName>
    <alternativeName>
        <fullName evidence="9">D-alanine--poly(phosphoribitol) ligase subunit 1</fullName>
    </alternativeName>
    <alternativeName>
        <fullName evidence="9">D-alanine-activating enzyme</fullName>
        <shortName evidence="9">DAE</shortName>
    </alternativeName>
</protein>
<dbReference type="PATRIC" id="fig|1261.3.peg.1083"/>
<dbReference type="Gene3D" id="3.40.50.12780">
    <property type="entry name" value="N-terminal domain of ligase-like"/>
    <property type="match status" value="1"/>
</dbReference>
<proteinExistence type="inferred from homology"/>
<dbReference type="AlphaFoldDB" id="A0A135YXP2"/>
<dbReference type="Pfam" id="PF13193">
    <property type="entry name" value="AMP-binding_C"/>
    <property type="match status" value="1"/>
</dbReference>
<keyword evidence="6 9" id="KW-0067">ATP-binding</keyword>
<dbReference type="Gene3D" id="3.30.300.30">
    <property type="match status" value="1"/>
</dbReference>
<evidence type="ECO:0000313" key="16">
    <source>
        <dbReference type="Proteomes" id="UP000255101"/>
    </source>
</evidence>
<dbReference type="InterPro" id="IPR044507">
    <property type="entry name" value="DltA-like"/>
</dbReference>
<reference evidence="14 16" key="2">
    <citation type="submission" date="2018-06" db="EMBL/GenBank/DDBJ databases">
        <authorList>
            <consortium name="Pathogen Informatics"/>
            <person name="Doyle S."/>
        </authorList>
    </citation>
    <scope>NUCLEOTIDE SEQUENCE [LARGE SCALE GENOMIC DNA]</scope>
    <source>
        <strain evidence="14 16">NCTC11460</strain>
    </source>
</reference>
<feature type="binding site" evidence="9">
    <location>
        <begin position="418"/>
        <end position="421"/>
    </location>
    <ligand>
        <name>ATP</name>
        <dbReference type="ChEBI" id="CHEBI:30616"/>
    </ligand>
</feature>
<reference evidence="13 15" key="1">
    <citation type="submission" date="2016-02" db="EMBL/GenBank/DDBJ databases">
        <authorList>
            <person name="Wen L."/>
            <person name="He K."/>
            <person name="Yang H."/>
        </authorList>
    </citation>
    <scope>NUCLEOTIDE SEQUENCE [LARGE SCALE GENOMIC DNA]</scope>
    <source>
        <strain evidence="13 15">MJR8628A</strain>
    </source>
</reference>
<dbReference type="InterPro" id="IPR010072">
    <property type="entry name" value="DltA"/>
</dbReference>
<keyword evidence="5 9" id="KW-0547">Nucleotide-binding</keyword>
<dbReference type="InterPro" id="IPR000873">
    <property type="entry name" value="AMP-dep_synth/lig_dom"/>
</dbReference>
<dbReference type="SUPFAM" id="SSF56801">
    <property type="entry name" value="Acetyl-CoA synthetase-like"/>
    <property type="match status" value="1"/>
</dbReference>
<comment type="similarity">
    <text evidence="8 9">Belongs to the ATP-dependent AMP-binding enzyme family. DltA subfamily.</text>
</comment>
<dbReference type="Proteomes" id="UP000070326">
    <property type="component" value="Unassembled WGS sequence"/>
</dbReference>
<evidence type="ECO:0000313" key="14">
    <source>
        <dbReference type="EMBL" id="SUB61460.1"/>
    </source>
</evidence>
<evidence type="ECO:0000256" key="1">
    <source>
        <dbReference type="ARBA" id="ARBA00022450"/>
    </source>
</evidence>
<feature type="domain" description="AMP-binding enzyme C-terminal" evidence="12">
    <location>
        <begin position="438"/>
        <end position="516"/>
    </location>
</feature>
<dbReference type="STRING" id="1261.HMPREF3195_00357"/>
<dbReference type="GO" id="GO:0047473">
    <property type="term" value="F:D-alanine [D-alanyl carrier protein] ligase activity"/>
    <property type="evidence" value="ECO:0007669"/>
    <property type="project" value="UniProtKB-UniRule"/>
</dbReference>
<name>A0A135YXP2_9FIRM</name>
<evidence type="ECO:0000313" key="15">
    <source>
        <dbReference type="Proteomes" id="UP000070326"/>
    </source>
</evidence>
<dbReference type="InterPro" id="IPR042099">
    <property type="entry name" value="ANL_N_sf"/>
</dbReference>
<dbReference type="GeneID" id="79843036"/>
<dbReference type="Pfam" id="PF00501">
    <property type="entry name" value="AMP-binding"/>
    <property type="match status" value="1"/>
</dbReference>
<keyword evidence="10" id="KW-0175">Coiled coil</keyword>
<keyword evidence="1" id="KW-0596">Phosphopantetheine</keyword>
<dbReference type="GO" id="GO:0005737">
    <property type="term" value="C:cytoplasm"/>
    <property type="evidence" value="ECO:0007669"/>
    <property type="project" value="UniProtKB-SubCell"/>
</dbReference>
<feature type="binding site" evidence="9">
    <location>
        <position position="316"/>
    </location>
    <ligand>
        <name>D-alanine</name>
        <dbReference type="ChEBI" id="CHEBI:57416"/>
    </ligand>
</feature>
<dbReference type="PANTHER" id="PTHR44845">
    <property type="entry name" value="CARRIER DOMAIN-CONTAINING PROTEIN"/>
    <property type="match status" value="1"/>
</dbReference>
<evidence type="ECO:0000256" key="8">
    <source>
        <dbReference type="ARBA" id="ARBA00061336"/>
    </source>
</evidence>
<feature type="binding site" evidence="9">
    <location>
        <begin position="166"/>
        <end position="167"/>
    </location>
    <ligand>
        <name>ATP</name>
        <dbReference type="ChEBI" id="CHEBI:30616"/>
    </ligand>
</feature>
<dbReference type="NCBIfam" id="NF003417">
    <property type="entry name" value="PRK04813.1"/>
    <property type="match status" value="1"/>
</dbReference>
<comment type="function">
    <text evidence="7 9">Catalyzes the first step in the D-alanylation of lipoteichoic acid (LTA), the activation of D-alanine and its transfer onto the D-alanyl carrier protein (Dcp) DltC. In an ATP-dependent two-step reaction, forms a high energy D-alanyl-AMP intermediate, followed by transfer of the D-alanyl residue as a thiol ester to the phosphopantheinyl prosthetic group of the Dcp. D-alanylation of LTA plays an important role in modulating the properties of the cell wall in Gram-positive bacteria, influencing the net charge of the cell wall.</text>
</comment>
<dbReference type="FunFam" id="3.30.300.30:FF:000012">
    <property type="entry name" value="D-alanine--D-alanyl carrier protein ligase"/>
    <property type="match status" value="1"/>
</dbReference>
<dbReference type="PANTHER" id="PTHR44845:SF6">
    <property type="entry name" value="BETA-ALANINE-ACTIVATING ENZYME"/>
    <property type="match status" value="1"/>
</dbReference>
<dbReference type="CDD" id="cd05945">
    <property type="entry name" value="DltA"/>
    <property type="match status" value="1"/>
</dbReference>
<dbReference type="EMBL" id="LSQZ01000013">
    <property type="protein sequence ID" value="KXI14188.1"/>
    <property type="molecule type" value="Genomic_DNA"/>
</dbReference>
<gene>
    <name evidence="9 14" type="primary">dltA</name>
    <name evidence="13" type="ORF">HMPREF3195_00357</name>
    <name evidence="14" type="ORF">NCTC11460_01397</name>
</gene>
<keyword evidence="3" id="KW-0597">Phosphoprotein</keyword>
<dbReference type="InterPro" id="IPR020845">
    <property type="entry name" value="AMP-binding_CS"/>
</dbReference>
<evidence type="ECO:0000313" key="13">
    <source>
        <dbReference type="EMBL" id="KXI14188.1"/>
    </source>
</evidence>
<feature type="binding site" evidence="9">
    <location>
        <position position="406"/>
    </location>
    <ligand>
        <name>ATP</name>
        <dbReference type="ChEBI" id="CHEBI:30616"/>
    </ligand>
</feature>
<feature type="binding site" evidence="9">
    <location>
        <position position="212"/>
    </location>
    <ligand>
        <name>D-alanine</name>
        <dbReference type="ChEBI" id="CHEBI:57416"/>
    </ligand>
</feature>
<dbReference type="HAMAP" id="MF_00593">
    <property type="entry name" value="DltA"/>
    <property type="match status" value="1"/>
</dbReference>
<evidence type="ECO:0000256" key="3">
    <source>
        <dbReference type="ARBA" id="ARBA00022553"/>
    </source>
</evidence>
<evidence type="ECO:0000256" key="4">
    <source>
        <dbReference type="ARBA" id="ARBA00022598"/>
    </source>
</evidence>
<evidence type="ECO:0000256" key="6">
    <source>
        <dbReference type="ARBA" id="ARBA00022840"/>
    </source>
</evidence>
<dbReference type="InterPro" id="IPR010071">
    <property type="entry name" value="AA_adenyl_dom"/>
</dbReference>
<dbReference type="EMBL" id="UGTB01000004">
    <property type="protein sequence ID" value="SUB61460.1"/>
    <property type="molecule type" value="Genomic_DNA"/>
</dbReference>
<evidence type="ECO:0000256" key="9">
    <source>
        <dbReference type="HAMAP-Rule" id="MF_00593"/>
    </source>
</evidence>
<dbReference type="GO" id="GO:0005524">
    <property type="term" value="F:ATP binding"/>
    <property type="evidence" value="ECO:0007669"/>
    <property type="project" value="UniProtKB-KW"/>
</dbReference>